<comment type="subcellular location">
    <subcellularLocation>
        <location evidence="1">Endoplasmic reticulum membrane</location>
        <topology evidence="1">Multi-pass membrane protein</topology>
    </subcellularLocation>
</comment>
<evidence type="ECO:0000256" key="9">
    <source>
        <dbReference type="ARBA" id="ARBA00023136"/>
    </source>
</evidence>
<protein>
    <recommendedName>
        <fullName evidence="13">Acyltransferase</fullName>
    </recommendedName>
</protein>
<evidence type="ECO:0000256" key="1">
    <source>
        <dbReference type="ARBA" id="ARBA00004477"/>
    </source>
</evidence>
<evidence type="ECO:0000256" key="7">
    <source>
        <dbReference type="ARBA" id="ARBA00022989"/>
    </source>
</evidence>
<keyword evidence="5" id="KW-0812">Transmembrane</keyword>
<keyword evidence="7" id="KW-1133">Transmembrane helix</keyword>
<dbReference type="Proteomes" id="UP000005237">
    <property type="component" value="Unassembled WGS sequence"/>
</dbReference>
<evidence type="ECO:0000256" key="2">
    <source>
        <dbReference type="ARBA" id="ARBA00005420"/>
    </source>
</evidence>
<evidence type="ECO:0000313" key="11">
    <source>
        <dbReference type="EnsemblMetazoa" id="CJA32312.1"/>
    </source>
</evidence>
<evidence type="ECO:0000313" key="12">
    <source>
        <dbReference type="Proteomes" id="UP000005237"/>
    </source>
</evidence>
<keyword evidence="12" id="KW-1185">Reference proteome</keyword>
<proteinExistence type="inferred from homology"/>
<evidence type="ECO:0000256" key="3">
    <source>
        <dbReference type="ARBA" id="ARBA00022516"/>
    </source>
</evidence>
<evidence type="ECO:0008006" key="13">
    <source>
        <dbReference type="Google" id="ProtNLM"/>
    </source>
</evidence>
<comment type="similarity">
    <text evidence="2">Belongs to the diacylglycerol acyltransferase family.</text>
</comment>
<dbReference type="EnsemblMetazoa" id="CJA32312.1">
    <property type="protein sequence ID" value="CJA32312.1"/>
    <property type="gene ID" value="WBGene00208159"/>
</dbReference>
<keyword evidence="6" id="KW-0256">Endoplasmic reticulum</keyword>
<organism evidence="11 12">
    <name type="scientific">Caenorhabditis japonica</name>
    <dbReference type="NCBI Taxonomy" id="281687"/>
    <lineage>
        <taxon>Eukaryota</taxon>
        <taxon>Metazoa</taxon>
        <taxon>Ecdysozoa</taxon>
        <taxon>Nematoda</taxon>
        <taxon>Chromadorea</taxon>
        <taxon>Rhabditida</taxon>
        <taxon>Rhabditina</taxon>
        <taxon>Rhabditomorpha</taxon>
        <taxon>Rhabditoidea</taxon>
        <taxon>Rhabditidae</taxon>
        <taxon>Peloderinae</taxon>
        <taxon>Caenorhabditis</taxon>
    </lineage>
</organism>
<dbReference type="InterPro" id="IPR007130">
    <property type="entry name" value="DAGAT"/>
</dbReference>
<dbReference type="AlphaFoldDB" id="A0A8R1IIY8"/>
<reference evidence="11" key="2">
    <citation type="submission" date="2022-06" db="UniProtKB">
        <authorList>
            <consortium name="EnsemblMetazoa"/>
        </authorList>
    </citation>
    <scope>IDENTIFICATION</scope>
    <source>
        <strain evidence="11">DF5081</strain>
    </source>
</reference>
<evidence type="ECO:0000256" key="5">
    <source>
        <dbReference type="ARBA" id="ARBA00022692"/>
    </source>
</evidence>
<reference evidence="12" key="1">
    <citation type="submission" date="2010-08" db="EMBL/GenBank/DDBJ databases">
        <authorList>
            <consortium name="Caenorhabditis japonica Sequencing Consortium"/>
            <person name="Wilson R.K."/>
        </authorList>
    </citation>
    <scope>NUCLEOTIDE SEQUENCE [LARGE SCALE GENOMIC DNA]</scope>
    <source>
        <strain evidence="12">DF5081</strain>
    </source>
</reference>
<dbReference type="PANTHER" id="PTHR12317:SF37">
    <property type="entry name" value="ACYLTRANSFERASE"/>
    <property type="match status" value="1"/>
</dbReference>
<accession>A0A8R1IIY8</accession>
<dbReference type="Pfam" id="PF03982">
    <property type="entry name" value="DAGAT"/>
    <property type="match status" value="1"/>
</dbReference>
<keyword evidence="8" id="KW-0443">Lipid metabolism</keyword>
<evidence type="ECO:0000256" key="10">
    <source>
        <dbReference type="ARBA" id="ARBA00023315"/>
    </source>
</evidence>
<keyword evidence="9" id="KW-0472">Membrane</keyword>
<dbReference type="GO" id="GO:0005789">
    <property type="term" value="C:endoplasmic reticulum membrane"/>
    <property type="evidence" value="ECO:0007669"/>
    <property type="project" value="UniProtKB-SubCell"/>
</dbReference>
<keyword evidence="3" id="KW-0444">Lipid biosynthesis</keyword>
<keyword evidence="4" id="KW-0808">Transferase</keyword>
<dbReference type="GO" id="GO:0019432">
    <property type="term" value="P:triglyceride biosynthetic process"/>
    <property type="evidence" value="ECO:0007669"/>
    <property type="project" value="TreeGrafter"/>
</dbReference>
<keyword evidence="10" id="KW-0012">Acyltransferase</keyword>
<dbReference type="PANTHER" id="PTHR12317">
    <property type="entry name" value="DIACYLGLYCEROL O-ACYLTRANSFERASE"/>
    <property type="match status" value="1"/>
</dbReference>
<name>A0A8R1IIY8_CAEJA</name>
<sequence>MLNYQIHRKCRHQVGQHLLAMEPPTCLLVGALLVRPDLSAVLRVPNCSTFLFCHWTMDFLVVLCSLVLLRSEHTERGGYRDNWFRRWRLHKWFADYFPIRLHKTAELDEKQNYLFGYHPHGIIGIGAWSCFGVNGCNVSKIFKGIRFSVCTLPGNFTAMIRREIFLSIGLIESSKESIEYVLNSEEKGRAVSITSKNTAPPPKSHFFDRVIKIRHPQKG</sequence>
<evidence type="ECO:0000256" key="8">
    <source>
        <dbReference type="ARBA" id="ARBA00023098"/>
    </source>
</evidence>
<evidence type="ECO:0000256" key="4">
    <source>
        <dbReference type="ARBA" id="ARBA00022679"/>
    </source>
</evidence>
<evidence type="ECO:0000256" key="6">
    <source>
        <dbReference type="ARBA" id="ARBA00022824"/>
    </source>
</evidence>
<dbReference type="GO" id="GO:0004144">
    <property type="term" value="F:diacylglycerol O-acyltransferase activity"/>
    <property type="evidence" value="ECO:0007669"/>
    <property type="project" value="TreeGrafter"/>
</dbReference>